<comment type="caution">
    <text evidence="2">The sequence shown here is derived from an EMBL/GenBank/DDBJ whole genome shotgun (WGS) entry which is preliminary data.</text>
</comment>
<proteinExistence type="predicted"/>
<reference evidence="2 3" key="1">
    <citation type="journal article" date="2020" name="BMC Genomics">
        <title>Intraspecific diversification of the crop wild relative Brassica cretica Lam. using demographic model selection.</title>
        <authorList>
            <person name="Kioukis A."/>
            <person name="Michalopoulou V.A."/>
            <person name="Briers L."/>
            <person name="Pirintsos S."/>
            <person name="Studholme D.J."/>
            <person name="Pavlidis P."/>
            <person name="Sarris P.F."/>
        </authorList>
    </citation>
    <scope>NUCLEOTIDE SEQUENCE [LARGE SCALE GENOMIC DNA]</scope>
    <source>
        <strain evidence="3">cv. PFS-1207/04</strain>
    </source>
</reference>
<organism evidence="2 3">
    <name type="scientific">Brassica cretica</name>
    <name type="common">Mustard</name>
    <dbReference type="NCBI Taxonomy" id="69181"/>
    <lineage>
        <taxon>Eukaryota</taxon>
        <taxon>Viridiplantae</taxon>
        <taxon>Streptophyta</taxon>
        <taxon>Embryophyta</taxon>
        <taxon>Tracheophyta</taxon>
        <taxon>Spermatophyta</taxon>
        <taxon>Magnoliopsida</taxon>
        <taxon>eudicotyledons</taxon>
        <taxon>Gunneridae</taxon>
        <taxon>Pentapetalae</taxon>
        <taxon>rosids</taxon>
        <taxon>malvids</taxon>
        <taxon>Brassicales</taxon>
        <taxon>Brassicaceae</taxon>
        <taxon>Brassiceae</taxon>
        <taxon>Brassica</taxon>
    </lineage>
</organism>
<evidence type="ECO:0000313" key="3">
    <source>
        <dbReference type="Proteomes" id="UP000266723"/>
    </source>
</evidence>
<dbReference type="Pfam" id="PF24758">
    <property type="entry name" value="LRR_At5g56370"/>
    <property type="match status" value="1"/>
</dbReference>
<gene>
    <name evidence="2" type="ORF">DY000_02012932</name>
</gene>
<dbReference type="Gene3D" id="3.80.10.10">
    <property type="entry name" value="Ribonuclease Inhibitor"/>
    <property type="match status" value="1"/>
</dbReference>
<dbReference type="InterPro" id="IPR006566">
    <property type="entry name" value="FBD"/>
</dbReference>
<evidence type="ECO:0000313" key="2">
    <source>
        <dbReference type="EMBL" id="KAF3567305.1"/>
    </source>
</evidence>
<dbReference type="InterPro" id="IPR055411">
    <property type="entry name" value="LRR_FXL15/At3g58940/PEG3-like"/>
</dbReference>
<dbReference type="SMART" id="SM00579">
    <property type="entry name" value="FBD"/>
    <property type="match status" value="1"/>
</dbReference>
<name>A0ABQ7D729_BRACR</name>
<dbReference type="PANTHER" id="PTHR31900:SF34">
    <property type="entry name" value="EMB|CAB62440.1-RELATED"/>
    <property type="match status" value="1"/>
</dbReference>
<dbReference type="SUPFAM" id="SSF52058">
    <property type="entry name" value="L domain-like"/>
    <property type="match status" value="1"/>
</dbReference>
<dbReference type="Proteomes" id="UP000266723">
    <property type="component" value="Unassembled WGS sequence"/>
</dbReference>
<feature type="domain" description="FBD" evidence="1">
    <location>
        <begin position="306"/>
        <end position="377"/>
    </location>
</feature>
<dbReference type="PANTHER" id="PTHR31900">
    <property type="entry name" value="F-BOX/RNI SUPERFAMILY PROTEIN-RELATED"/>
    <property type="match status" value="1"/>
</dbReference>
<dbReference type="Pfam" id="PF08387">
    <property type="entry name" value="FBD"/>
    <property type="match status" value="1"/>
</dbReference>
<keyword evidence="3" id="KW-1185">Reference proteome</keyword>
<dbReference type="InterPro" id="IPR032675">
    <property type="entry name" value="LRR_dom_sf"/>
</dbReference>
<evidence type="ECO:0000259" key="1">
    <source>
        <dbReference type="SMART" id="SM00579"/>
    </source>
</evidence>
<protein>
    <recommendedName>
        <fullName evidence="1">FBD domain-containing protein</fullName>
    </recommendedName>
</protein>
<accession>A0ABQ7D729</accession>
<dbReference type="EMBL" id="QGKV02000759">
    <property type="protein sequence ID" value="KAF3567305.1"/>
    <property type="molecule type" value="Genomic_DNA"/>
</dbReference>
<dbReference type="InterPro" id="IPR050232">
    <property type="entry name" value="FBL13/AtMIF1-like"/>
</dbReference>
<sequence length="407" mass="46833">MPMLLEVFSEEDSYEDEEANDNHITTVPRSVYGVRIAVDRFVRDLKISFNYDHGLVSLLSRLFRCETLETLELNRVILLDVPSQFTFRSLVKLRLLSVIYSDDESFSSLISNCPVLEELAVETCPQDNVVTFTADLASLKSLSVGNTVRENPPNDHLFVIHSHSLKRLSIVDYFGELDLIGNLPKLVEANLQSMSYHANVLESFTFVKRLYVCLADKVRFISLASFGNCYIVSFLLISCIQARYPHGTVLFQLVCFELCSCDDSWTSMLVSLLHHSPKLQALKLVQDHGMPAERKVRWIQPTHVPECLLLHLKRFEWRDYEGTKVEKEVTIYILNNAKRLVSATIYPFSVSLVRKRKMFEEVEIATTSLRAFKLVRKHQIFEEFEILQPEGQKHMGAYNEKLIVQES</sequence>